<protein>
    <submittedName>
        <fullName evidence="3">Unannotated protein</fullName>
    </submittedName>
</protein>
<reference evidence="3" key="1">
    <citation type="submission" date="2020-05" db="EMBL/GenBank/DDBJ databases">
        <authorList>
            <person name="Chiriac C."/>
            <person name="Salcher M."/>
            <person name="Ghai R."/>
            <person name="Kavagutti S V."/>
        </authorList>
    </citation>
    <scope>NUCLEOTIDE SEQUENCE</scope>
</reference>
<feature type="compositionally biased region" description="Basic and acidic residues" evidence="1">
    <location>
        <begin position="82"/>
        <end position="91"/>
    </location>
</feature>
<gene>
    <name evidence="3" type="ORF">UFOPK2810_00567</name>
</gene>
<feature type="region of interest" description="Disordered" evidence="1">
    <location>
        <begin position="47"/>
        <end position="91"/>
    </location>
</feature>
<keyword evidence="2" id="KW-0812">Transmembrane</keyword>
<dbReference type="AlphaFoldDB" id="A0A6J6TF71"/>
<name>A0A6J6TF71_9ZZZZ</name>
<evidence type="ECO:0000313" key="3">
    <source>
        <dbReference type="EMBL" id="CAB4745434.1"/>
    </source>
</evidence>
<evidence type="ECO:0000256" key="2">
    <source>
        <dbReference type="SAM" id="Phobius"/>
    </source>
</evidence>
<feature type="compositionally biased region" description="Basic and acidic residues" evidence="1">
    <location>
        <begin position="53"/>
        <end position="75"/>
    </location>
</feature>
<proteinExistence type="predicted"/>
<keyword evidence="2" id="KW-1133">Transmembrane helix</keyword>
<accession>A0A6J6TF71</accession>
<dbReference type="EMBL" id="CAEZYZ010000073">
    <property type="protein sequence ID" value="CAB4745434.1"/>
    <property type="molecule type" value="Genomic_DNA"/>
</dbReference>
<sequence length="91" mass="10001">MMVRLADEDLSSVIDGAGPLAGLFVILLAVAVFIIWKSMNRQFKRIDPSIPMGRDDREQAADRRYTEQAVERGEEPAPSTEQGKDDIAPAG</sequence>
<feature type="transmembrane region" description="Helical" evidence="2">
    <location>
        <begin position="20"/>
        <end position="36"/>
    </location>
</feature>
<organism evidence="3">
    <name type="scientific">freshwater metagenome</name>
    <dbReference type="NCBI Taxonomy" id="449393"/>
    <lineage>
        <taxon>unclassified sequences</taxon>
        <taxon>metagenomes</taxon>
        <taxon>ecological metagenomes</taxon>
    </lineage>
</organism>
<keyword evidence="2" id="KW-0472">Membrane</keyword>
<evidence type="ECO:0000256" key="1">
    <source>
        <dbReference type="SAM" id="MobiDB-lite"/>
    </source>
</evidence>